<evidence type="ECO:0000313" key="2">
    <source>
        <dbReference type="EMBL" id="XBS47741.1"/>
    </source>
</evidence>
<sequence length="91" mass="10376">MAEAKAQKARRVLVQVVSSYDPKTVRKTAVENSTEFRDFLAKGLESDGLDSLDVMDIMTELEDELEITLPDTPFKIWQDAFDKILLLLNEE</sequence>
<proteinExistence type="predicted"/>
<organism evidence="2">
    <name type="scientific">Burkholderia phage vB_BgluM-SURPRISE13</name>
    <dbReference type="NCBI Taxonomy" id="3159457"/>
    <lineage>
        <taxon>Viruses</taxon>
    </lineage>
</organism>
<dbReference type="Gene3D" id="1.10.1200.10">
    <property type="entry name" value="ACP-like"/>
    <property type="match status" value="1"/>
</dbReference>
<dbReference type="InterPro" id="IPR009081">
    <property type="entry name" value="PP-bd_ACP"/>
</dbReference>
<gene>
    <name evidence="2" type="ORF">SURPRISE13_207</name>
</gene>
<protein>
    <submittedName>
        <fullName evidence="2">Acyl carrier protein-like superfamily protein</fullName>
    </submittedName>
</protein>
<feature type="domain" description="Carrier" evidence="1">
    <location>
        <begin position="48"/>
        <end position="72"/>
    </location>
</feature>
<dbReference type="Pfam" id="PF00550">
    <property type="entry name" value="PP-binding"/>
    <property type="match status" value="1"/>
</dbReference>
<name>A0AAU7PFI3_9VIRU</name>
<reference evidence="2" key="1">
    <citation type="submission" date="2024-05" db="EMBL/GenBank/DDBJ databases">
        <title>Isolation and characterization of the novel Burkholderia jumbo bacteriophage Surprise13.</title>
        <authorList>
            <person name="Supina B.S.I."/>
            <person name="Dennis J."/>
        </authorList>
    </citation>
    <scope>NUCLEOTIDE SEQUENCE</scope>
</reference>
<accession>A0AAU7PFI3</accession>
<dbReference type="EMBL" id="PP856017">
    <property type="protein sequence ID" value="XBS47741.1"/>
    <property type="molecule type" value="Genomic_DNA"/>
</dbReference>
<dbReference type="InterPro" id="IPR036736">
    <property type="entry name" value="ACP-like_sf"/>
</dbReference>
<dbReference type="SUPFAM" id="SSF47336">
    <property type="entry name" value="ACP-like"/>
    <property type="match status" value="1"/>
</dbReference>
<evidence type="ECO:0000259" key="1">
    <source>
        <dbReference type="Pfam" id="PF00550"/>
    </source>
</evidence>